<keyword evidence="2" id="KW-0732">Signal</keyword>
<proteinExistence type="predicted"/>
<evidence type="ECO:0000313" key="3">
    <source>
        <dbReference type="EMBL" id="CAL1680721.1"/>
    </source>
</evidence>
<gene>
    <name evidence="3" type="ORF">LPLAT_LOCUS6696</name>
</gene>
<evidence type="ECO:0000256" key="1">
    <source>
        <dbReference type="SAM" id="MobiDB-lite"/>
    </source>
</evidence>
<dbReference type="EMBL" id="OZ034825">
    <property type="protein sequence ID" value="CAL1680721.1"/>
    <property type="molecule type" value="Genomic_DNA"/>
</dbReference>
<dbReference type="Proteomes" id="UP001497644">
    <property type="component" value="Chromosome 2"/>
</dbReference>
<keyword evidence="4" id="KW-1185">Reference proteome</keyword>
<feature type="region of interest" description="Disordered" evidence="1">
    <location>
        <begin position="27"/>
        <end position="46"/>
    </location>
</feature>
<protein>
    <submittedName>
        <fullName evidence="3">Uncharacterized protein</fullName>
    </submittedName>
</protein>
<sequence length="119" mass="13547">MKVICVTLIVAVVAITMISDIMADETASETTPATTPGTTPATNNKHPHPLLHRLKLLWELVLSQLPRPLQRRIKLIEEHLLDEILIAWLNIVFNVGWEETYDYLFGNYGMLPIPYFPIP</sequence>
<evidence type="ECO:0000313" key="4">
    <source>
        <dbReference type="Proteomes" id="UP001497644"/>
    </source>
</evidence>
<feature type="compositionally biased region" description="Low complexity" evidence="1">
    <location>
        <begin position="28"/>
        <end position="42"/>
    </location>
</feature>
<dbReference type="AlphaFoldDB" id="A0AAV2NKA0"/>
<accession>A0AAV2NKA0</accession>
<organism evidence="3 4">
    <name type="scientific">Lasius platythorax</name>
    <dbReference type="NCBI Taxonomy" id="488582"/>
    <lineage>
        <taxon>Eukaryota</taxon>
        <taxon>Metazoa</taxon>
        <taxon>Ecdysozoa</taxon>
        <taxon>Arthropoda</taxon>
        <taxon>Hexapoda</taxon>
        <taxon>Insecta</taxon>
        <taxon>Pterygota</taxon>
        <taxon>Neoptera</taxon>
        <taxon>Endopterygota</taxon>
        <taxon>Hymenoptera</taxon>
        <taxon>Apocrita</taxon>
        <taxon>Aculeata</taxon>
        <taxon>Formicoidea</taxon>
        <taxon>Formicidae</taxon>
        <taxon>Formicinae</taxon>
        <taxon>Lasius</taxon>
        <taxon>Lasius</taxon>
    </lineage>
</organism>
<feature type="chain" id="PRO_5043405019" evidence="2">
    <location>
        <begin position="24"/>
        <end position="119"/>
    </location>
</feature>
<evidence type="ECO:0000256" key="2">
    <source>
        <dbReference type="SAM" id="SignalP"/>
    </source>
</evidence>
<name>A0AAV2NKA0_9HYME</name>
<reference evidence="3" key="1">
    <citation type="submission" date="2024-04" db="EMBL/GenBank/DDBJ databases">
        <authorList>
            <consortium name="Molecular Ecology Group"/>
        </authorList>
    </citation>
    <scope>NUCLEOTIDE SEQUENCE</scope>
</reference>
<feature type="signal peptide" evidence="2">
    <location>
        <begin position="1"/>
        <end position="23"/>
    </location>
</feature>